<evidence type="ECO:0000256" key="4">
    <source>
        <dbReference type="ARBA" id="ARBA00023274"/>
    </source>
</evidence>
<dbReference type="InterPro" id="IPR042105">
    <property type="entry name" value="Ribosomal_bL31_sf"/>
</dbReference>
<dbReference type="RefSeq" id="WP_111626672.1">
    <property type="nucleotide sequence ID" value="NZ_QLMC01000001.1"/>
</dbReference>
<dbReference type="GO" id="GO:1990904">
    <property type="term" value="C:ribonucleoprotein complex"/>
    <property type="evidence" value="ECO:0007669"/>
    <property type="project" value="UniProtKB-KW"/>
</dbReference>
<dbReference type="OrthoDB" id="9803251at2"/>
<evidence type="ECO:0000313" key="7">
    <source>
        <dbReference type="Proteomes" id="UP000248790"/>
    </source>
</evidence>
<dbReference type="AlphaFoldDB" id="A0A327X8T9"/>
<evidence type="ECO:0000256" key="3">
    <source>
        <dbReference type="ARBA" id="ARBA00022980"/>
    </source>
</evidence>
<dbReference type="PANTHER" id="PTHR33280">
    <property type="entry name" value="50S RIBOSOMAL PROTEIN L31, CHLOROPLASTIC"/>
    <property type="match status" value="1"/>
</dbReference>
<dbReference type="GO" id="GO:0005840">
    <property type="term" value="C:ribosome"/>
    <property type="evidence" value="ECO:0007669"/>
    <property type="project" value="UniProtKB-KW"/>
</dbReference>
<comment type="caution">
    <text evidence="6">The sequence shown here is derived from an EMBL/GenBank/DDBJ whole genome shotgun (WGS) entry which is preliminary data.</text>
</comment>
<evidence type="ECO:0000256" key="5">
    <source>
        <dbReference type="HAMAP-Rule" id="MF_00502"/>
    </source>
</evidence>
<dbReference type="PROSITE" id="PS01143">
    <property type="entry name" value="RIBOSOMAL_L31"/>
    <property type="match status" value="1"/>
</dbReference>
<evidence type="ECO:0000256" key="1">
    <source>
        <dbReference type="ARBA" id="ARBA00008196"/>
    </source>
</evidence>
<gene>
    <name evidence="5" type="primary">rpmE2</name>
    <name evidence="6" type="ORF">LX87_00594</name>
</gene>
<dbReference type="InterPro" id="IPR002150">
    <property type="entry name" value="Ribosomal_bL31"/>
</dbReference>
<dbReference type="NCBIfam" id="TIGR00105">
    <property type="entry name" value="L31"/>
    <property type="match status" value="1"/>
</dbReference>
<dbReference type="InterPro" id="IPR034704">
    <property type="entry name" value="Ribosomal_bL28/bL31-like_sf"/>
</dbReference>
<sequence>MKKGIHPEYRDVVFWDLTSDHKFLSRSTIQTKETIEFEGNTYPVVKVEVSSESHPFYTGKNVMLDTAGRVDKFLKRYGKK</sequence>
<dbReference type="GO" id="GO:0006412">
    <property type="term" value="P:translation"/>
    <property type="evidence" value="ECO:0007669"/>
    <property type="project" value="UniProtKB-UniRule"/>
</dbReference>
<accession>A0A327X8T9</accession>
<keyword evidence="3 5" id="KW-0689">Ribosomal protein</keyword>
<name>A0A327X8T9_LARAB</name>
<dbReference type="PANTHER" id="PTHR33280:SF1">
    <property type="entry name" value="LARGE RIBOSOMAL SUBUNIT PROTEIN BL31C"/>
    <property type="match status" value="1"/>
</dbReference>
<keyword evidence="7" id="KW-1185">Reference proteome</keyword>
<evidence type="ECO:0000313" key="6">
    <source>
        <dbReference type="EMBL" id="RAK02474.1"/>
    </source>
</evidence>
<dbReference type="PRINTS" id="PR01249">
    <property type="entry name" value="RIBOSOMALL31"/>
</dbReference>
<dbReference type="Proteomes" id="UP000248790">
    <property type="component" value="Unassembled WGS sequence"/>
</dbReference>
<dbReference type="NCBIfam" id="NF002462">
    <property type="entry name" value="PRK01678.1"/>
    <property type="match status" value="1"/>
</dbReference>
<dbReference type="Gene3D" id="4.10.830.30">
    <property type="entry name" value="Ribosomal protein L31"/>
    <property type="match status" value="1"/>
</dbReference>
<dbReference type="Pfam" id="PF01197">
    <property type="entry name" value="Ribosomal_L31"/>
    <property type="match status" value="1"/>
</dbReference>
<dbReference type="GO" id="GO:0003735">
    <property type="term" value="F:structural constituent of ribosome"/>
    <property type="evidence" value="ECO:0007669"/>
    <property type="project" value="InterPro"/>
</dbReference>
<comment type="similarity">
    <text evidence="1 5">Belongs to the bacterial ribosomal protein bL31 family. Type B subfamily.</text>
</comment>
<dbReference type="HAMAP" id="MF_00502">
    <property type="entry name" value="Ribosomal_bL31_2"/>
    <property type="match status" value="1"/>
</dbReference>
<dbReference type="InterPro" id="IPR027493">
    <property type="entry name" value="Ribosomal_bL31_B"/>
</dbReference>
<evidence type="ECO:0000256" key="2">
    <source>
        <dbReference type="ARBA" id="ARBA00011838"/>
    </source>
</evidence>
<proteinExistence type="inferred from homology"/>
<organism evidence="6 7">
    <name type="scientific">Larkinella arboricola</name>
    <dbReference type="NCBI Taxonomy" id="643671"/>
    <lineage>
        <taxon>Bacteria</taxon>
        <taxon>Pseudomonadati</taxon>
        <taxon>Bacteroidota</taxon>
        <taxon>Cytophagia</taxon>
        <taxon>Cytophagales</taxon>
        <taxon>Spirosomataceae</taxon>
        <taxon>Larkinella</taxon>
    </lineage>
</organism>
<protein>
    <recommendedName>
        <fullName evidence="5">Large ribosomal subunit protein bL31B</fullName>
    </recommendedName>
</protein>
<keyword evidence="4 5" id="KW-0687">Ribonucleoprotein</keyword>
<reference evidence="6 7" key="1">
    <citation type="submission" date="2018-06" db="EMBL/GenBank/DDBJ databases">
        <title>Genomic Encyclopedia of Archaeal and Bacterial Type Strains, Phase II (KMG-II): from individual species to whole genera.</title>
        <authorList>
            <person name="Goeker M."/>
        </authorList>
    </citation>
    <scope>NUCLEOTIDE SEQUENCE [LARGE SCALE GENOMIC DNA]</scope>
    <source>
        <strain evidence="6 7">DSM 21851</strain>
    </source>
</reference>
<dbReference type="EMBL" id="QLMC01000001">
    <property type="protein sequence ID" value="RAK02474.1"/>
    <property type="molecule type" value="Genomic_DNA"/>
</dbReference>
<comment type="subunit">
    <text evidence="2 5">Part of the 50S ribosomal subunit.</text>
</comment>
<dbReference type="SUPFAM" id="SSF143800">
    <property type="entry name" value="L28p-like"/>
    <property type="match status" value="1"/>
</dbReference>